<dbReference type="PIRSF" id="PIRSF005572">
    <property type="entry name" value="NifS"/>
    <property type="match status" value="1"/>
</dbReference>
<evidence type="ECO:0000256" key="6">
    <source>
        <dbReference type="ARBA" id="ARBA00023014"/>
    </source>
</evidence>
<name>A0ABY5BSC4_9LACO</name>
<keyword evidence="3" id="KW-0479">Metal-binding</keyword>
<gene>
    <name evidence="9" type="ORF">M3M35_00340</name>
</gene>
<evidence type="ECO:0000256" key="1">
    <source>
        <dbReference type="ARBA" id="ARBA00001933"/>
    </source>
</evidence>
<dbReference type="InterPro" id="IPR015424">
    <property type="entry name" value="PyrdxlP-dep_Trfase"/>
</dbReference>
<dbReference type="PANTHER" id="PTHR11601">
    <property type="entry name" value="CYSTEINE DESULFURYLASE FAMILY MEMBER"/>
    <property type="match status" value="1"/>
</dbReference>
<accession>A0ABY5BSC4</accession>
<comment type="cofactor">
    <cofactor evidence="1 7">
        <name>pyridoxal 5'-phosphate</name>
        <dbReference type="ChEBI" id="CHEBI:597326"/>
    </cofactor>
</comment>
<dbReference type="Gene3D" id="3.90.1150.10">
    <property type="entry name" value="Aspartate Aminotransferase, domain 1"/>
    <property type="match status" value="1"/>
</dbReference>
<evidence type="ECO:0000313" key="9">
    <source>
        <dbReference type="EMBL" id="USS85158.1"/>
    </source>
</evidence>
<protein>
    <submittedName>
        <fullName evidence="9">Cysteine desulfurase</fullName>
    </submittedName>
</protein>
<evidence type="ECO:0000256" key="4">
    <source>
        <dbReference type="ARBA" id="ARBA00022898"/>
    </source>
</evidence>
<dbReference type="InterPro" id="IPR000192">
    <property type="entry name" value="Aminotrans_V_dom"/>
</dbReference>
<evidence type="ECO:0000256" key="2">
    <source>
        <dbReference type="ARBA" id="ARBA00006490"/>
    </source>
</evidence>
<comment type="similarity">
    <text evidence="2">Belongs to the class-V pyridoxal-phosphate-dependent aminotransferase family. NifS/IscS subfamily.</text>
</comment>
<keyword evidence="4" id="KW-0663">Pyridoxal phosphate</keyword>
<dbReference type="Gene3D" id="1.10.260.50">
    <property type="match status" value="1"/>
</dbReference>
<dbReference type="EMBL" id="CP097116">
    <property type="protein sequence ID" value="USS85158.1"/>
    <property type="molecule type" value="Genomic_DNA"/>
</dbReference>
<dbReference type="InterPro" id="IPR016454">
    <property type="entry name" value="Cysteine_dSase"/>
</dbReference>
<dbReference type="Pfam" id="PF00266">
    <property type="entry name" value="Aminotran_5"/>
    <property type="match status" value="1"/>
</dbReference>
<reference evidence="9" key="1">
    <citation type="submission" date="2022-05" db="EMBL/GenBank/DDBJ databases">
        <authorList>
            <person name="Oliphant S.A."/>
            <person name="Watson-Haigh N.S."/>
            <person name="Sumby K.M."/>
            <person name="Gardner J.M."/>
            <person name="Jiranek V."/>
        </authorList>
    </citation>
    <scope>NUCLEOTIDE SEQUENCE</scope>
    <source>
        <strain evidence="9">KI16_H9</strain>
    </source>
</reference>
<dbReference type="InterPro" id="IPR020578">
    <property type="entry name" value="Aminotrans_V_PyrdxlP_BS"/>
</dbReference>
<proteinExistence type="inferred from homology"/>
<dbReference type="PROSITE" id="PS00595">
    <property type="entry name" value="AA_TRANSFER_CLASS_5"/>
    <property type="match status" value="1"/>
</dbReference>
<keyword evidence="5" id="KW-0408">Iron</keyword>
<dbReference type="InterPro" id="IPR015421">
    <property type="entry name" value="PyrdxlP-dep_Trfase_major"/>
</dbReference>
<dbReference type="Proteomes" id="UP001056707">
    <property type="component" value="Chromosome"/>
</dbReference>
<dbReference type="SUPFAM" id="SSF53383">
    <property type="entry name" value="PLP-dependent transferases"/>
    <property type="match status" value="1"/>
</dbReference>
<feature type="domain" description="Aminotransferase class V" evidence="8">
    <location>
        <begin position="2"/>
        <end position="366"/>
    </location>
</feature>
<evidence type="ECO:0000259" key="8">
    <source>
        <dbReference type="Pfam" id="PF00266"/>
    </source>
</evidence>
<keyword evidence="10" id="KW-1185">Reference proteome</keyword>
<dbReference type="RefSeq" id="WP_252750053.1">
    <property type="nucleotide sequence ID" value="NZ_CP097116.1"/>
</dbReference>
<evidence type="ECO:0000256" key="3">
    <source>
        <dbReference type="ARBA" id="ARBA00022723"/>
    </source>
</evidence>
<dbReference type="Gene3D" id="3.40.640.10">
    <property type="entry name" value="Type I PLP-dependent aspartate aminotransferase-like (Major domain)"/>
    <property type="match status" value="1"/>
</dbReference>
<organism evidence="9 10">
    <name type="scientific">Fructilactobacillus myrtifloralis</name>
    <dbReference type="NCBI Taxonomy" id="2940301"/>
    <lineage>
        <taxon>Bacteria</taxon>
        <taxon>Bacillati</taxon>
        <taxon>Bacillota</taxon>
        <taxon>Bacilli</taxon>
        <taxon>Lactobacillales</taxon>
        <taxon>Lactobacillaceae</taxon>
        <taxon>Fructilactobacillus</taxon>
    </lineage>
</organism>
<evidence type="ECO:0000313" key="10">
    <source>
        <dbReference type="Proteomes" id="UP001056707"/>
    </source>
</evidence>
<sequence length="381" mass="42158">MIYFDNSATTKVDSSVLATYQQVSENYWGNPSSLHNFGEKAEQLLRQSRRQIATQLEVQPTEIYFTSGGTEGDNWVLKGTAFAKRQFGRHLITTEVEHDAVKQSMRRLAELGFEITYLPVDGEGRVNPADLAAAIRPETTLVSVMAVNNEMGAVQPLDELAAVLADHPKIHFHVDAVQGIGKGLHQLIFNDRVDFITFSGHKFHAPRGVGFIYARTGKHLMPLFDGGGQERGQRSGTENLPAIAAMAKAVRLVKDHEEQTVAHEQALRRALRDYLQQFEKVHLFSGTGPHFAPHILCFAIEGVKGETIVHAFEEAEIYLSTTSACSSKKGETSSTLRAMGVDPEIAKGAVRISLSDQNTMAEVEQFKTVFARLYEQFKALS</sequence>
<dbReference type="InterPro" id="IPR015422">
    <property type="entry name" value="PyrdxlP-dep_Trfase_small"/>
</dbReference>
<evidence type="ECO:0000256" key="7">
    <source>
        <dbReference type="RuleBase" id="RU004504"/>
    </source>
</evidence>
<keyword evidence="6" id="KW-0411">Iron-sulfur</keyword>
<dbReference type="PANTHER" id="PTHR11601:SF50">
    <property type="entry name" value="CYSTEINE DESULFURASE ISCS 2-RELATED"/>
    <property type="match status" value="1"/>
</dbReference>
<evidence type="ECO:0000256" key="5">
    <source>
        <dbReference type="ARBA" id="ARBA00023004"/>
    </source>
</evidence>